<dbReference type="Gene3D" id="6.10.340.10">
    <property type="match status" value="1"/>
</dbReference>
<protein>
    <submittedName>
        <fullName evidence="7">HAMP domain-containing methyl-accepting chemotaxis protein</fullName>
    </submittedName>
</protein>
<keyword evidence="1 3" id="KW-0807">Transducer</keyword>
<dbReference type="PRINTS" id="PR00260">
    <property type="entry name" value="CHEMTRNSDUCR"/>
</dbReference>
<feature type="domain" description="HAMP" evidence="6">
    <location>
        <begin position="203"/>
        <end position="256"/>
    </location>
</feature>
<dbReference type="InterPro" id="IPR003660">
    <property type="entry name" value="HAMP_dom"/>
</dbReference>
<evidence type="ECO:0000256" key="3">
    <source>
        <dbReference type="PROSITE-ProRule" id="PRU00284"/>
    </source>
</evidence>
<dbReference type="Pfam" id="PF00015">
    <property type="entry name" value="MCPsignal"/>
    <property type="match status" value="1"/>
</dbReference>
<dbReference type="EMBL" id="JAUFPT010000099">
    <property type="protein sequence ID" value="MDN3574429.1"/>
    <property type="molecule type" value="Genomic_DNA"/>
</dbReference>
<evidence type="ECO:0000313" key="7">
    <source>
        <dbReference type="EMBL" id="MDN3574429.1"/>
    </source>
</evidence>
<organism evidence="7 8">
    <name type="scientific">Methylobacterium longum</name>
    <dbReference type="NCBI Taxonomy" id="767694"/>
    <lineage>
        <taxon>Bacteria</taxon>
        <taxon>Pseudomonadati</taxon>
        <taxon>Pseudomonadota</taxon>
        <taxon>Alphaproteobacteria</taxon>
        <taxon>Hyphomicrobiales</taxon>
        <taxon>Methylobacteriaceae</taxon>
        <taxon>Methylobacterium</taxon>
    </lineage>
</organism>
<reference evidence="8" key="1">
    <citation type="journal article" date="2019" name="Int. J. Syst. Evol. Microbiol.">
        <title>The Global Catalogue of Microorganisms (GCM) 10K type strain sequencing project: providing services to taxonomists for standard genome sequencing and annotation.</title>
        <authorList>
            <consortium name="The Broad Institute Genomics Platform"/>
            <consortium name="The Broad Institute Genome Sequencing Center for Infectious Disease"/>
            <person name="Wu L."/>
            <person name="Ma J."/>
        </authorList>
    </citation>
    <scope>NUCLEOTIDE SEQUENCE [LARGE SCALE GENOMIC DNA]</scope>
    <source>
        <strain evidence="8">CECT 7806</strain>
    </source>
</reference>
<evidence type="ECO:0000256" key="2">
    <source>
        <dbReference type="ARBA" id="ARBA00029447"/>
    </source>
</evidence>
<gene>
    <name evidence="7" type="ORF">QWZ18_27945</name>
</gene>
<dbReference type="InterPro" id="IPR004089">
    <property type="entry name" value="MCPsignal_dom"/>
</dbReference>
<dbReference type="PROSITE" id="PS50111">
    <property type="entry name" value="CHEMOTAXIS_TRANSDUC_2"/>
    <property type="match status" value="1"/>
</dbReference>
<keyword evidence="4" id="KW-0812">Transmembrane</keyword>
<dbReference type="CDD" id="cd06225">
    <property type="entry name" value="HAMP"/>
    <property type="match status" value="1"/>
</dbReference>
<dbReference type="RefSeq" id="WP_238286123.1">
    <property type="nucleotide sequence ID" value="NZ_BPQS01000005.1"/>
</dbReference>
<evidence type="ECO:0000313" key="8">
    <source>
        <dbReference type="Proteomes" id="UP001244297"/>
    </source>
</evidence>
<dbReference type="Proteomes" id="UP001244297">
    <property type="component" value="Unassembled WGS sequence"/>
</dbReference>
<evidence type="ECO:0000259" key="6">
    <source>
        <dbReference type="PROSITE" id="PS50885"/>
    </source>
</evidence>
<keyword evidence="4" id="KW-1133">Transmembrane helix</keyword>
<evidence type="ECO:0000256" key="4">
    <source>
        <dbReference type="SAM" id="Phobius"/>
    </source>
</evidence>
<evidence type="ECO:0000259" key="5">
    <source>
        <dbReference type="PROSITE" id="PS50111"/>
    </source>
</evidence>
<feature type="transmembrane region" description="Helical" evidence="4">
    <location>
        <begin position="181"/>
        <end position="203"/>
    </location>
</feature>
<dbReference type="SMART" id="SM00304">
    <property type="entry name" value="HAMP"/>
    <property type="match status" value="1"/>
</dbReference>
<keyword evidence="4" id="KW-0472">Membrane</keyword>
<proteinExistence type="inferred from homology"/>
<comment type="similarity">
    <text evidence="2">Belongs to the methyl-accepting chemotaxis (MCP) protein family.</text>
</comment>
<sequence length="553" mass="56000">MALKLKIGAKVTLAAVTACLLVVGMIANQWLSAQTMVGNIAAIGREQAILKGIEGAQLAMARMRDTLHTLESAPADAIDEASLSGIDALARAAAAGLDGPIALALKPDVLKQTQASLLRHASQARAYLTETRLAPRVAARRTLSDVEANADAAIGESTKNAQVFAADATGAALAQADTASWRGLAIGLLGLTVVLGSALLMIFGVSRPIRRIGDVLLAIAEGRSDVAIPYTGRSDEIGETARSARVFRDSLIRTHTLEDEANAARSEAEGRRRSAMRAIADGFEGTVGGIIRVVSEAAAELRATAQSMTDTANETAMKTATVASAAEAASTNVQAVASAAEQLGTSVSEIGRQVTGSADLAQGTVSEADRTARSVQALSAAATRIGDVVGLISTIAGQTNLLALNATIEAARAGEAGRGFAVVAAEVKELADQTAKATGEIAAQIGQIQGATAEAVAAITAITGRIREINGVATSIATAVEEQSAATQEIVRNVAEAAAGTGAVTTTITGVADAAEGTGAAAAQVFASASALSGHAERLDAEVQRFISDVRAA</sequence>
<dbReference type="Pfam" id="PF00672">
    <property type="entry name" value="HAMP"/>
    <property type="match status" value="1"/>
</dbReference>
<name>A0ABT8AXB4_9HYPH</name>
<evidence type="ECO:0000256" key="1">
    <source>
        <dbReference type="ARBA" id="ARBA00023224"/>
    </source>
</evidence>
<dbReference type="Gene3D" id="1.10.287.950">
    <property type="entry name" value="Methyl-accepting chemotaxis protein"/>
    <property type="match status" value="1"/>
</dbReference>
<dbReference type="PANTHER" id="PTHR32089:SF112">
    <property type="entry name" value="LYSOZYME-LIKE PROTEIN-RELATED"/>
    <property type="match status" value="1"/>
</dbReference>
<feature type="domain" description="Methyl-accepting transducer" evidence="5">
    <location>
        <begin position="290"/>
        <end position="533"/>
    </location>
</feature>
<dbReference type="SUPFAM" id="SSF58104">
    <property type="entry name" value="Methyl-accepting chemotaxis protein (MCP) signaling domain"/>
    <property type="match status" value="1"/>
</dbReference>
<dbReference type="SMART" id="SM00283">
    <property type="entry name" value="MA"/>
    <property type="match status" value="1"/>
</dbReference>
<keyword evidence="8" id="KW-1185">Reference proteome</keyword>
<accession>A0ABT8AXB4</accession>
<comment type="caution">
    <text evidence="7">The sequence shown here is derived from an EMBL/GenBank/DDBJ whole genome shotgun (WGS) entry which is preliminary data.</text>
</comment>
<dbReference type="PANTHER" id="PTHR32089">
    <property type="entry name" value="METHYL-ACCEPTING CHEMOTAXIS PROTEIN MCPB"/>
    <property type="match status" value="1"/>
</dbReference>
<dbReference type="PROSITE" id="PS50885">
    <property type="entry name" value="HAMP"/>
    <property type="match status" value="1"/>
</dbReference>
<dbReference type="InterPro" id="IPR004090">
    <property type="entry name" value="Chemotax_Me-accpt_rcpt"/>
</dbReference>